<accession>A0A6J5RED9</accession>
<dbReference type="EMBL" id="LR797013">
    <property type="protein sequence ID" value="CAB4181252.1"/>
    <property type="molecule type" value="Genomic_DNA"/>
</dbReference>
<proteinExistence type="predicted"/>
<protein>
    <submittedName>
        <fullName evidence="2">Uncharacterized protein</fullName>
    </submittedName>
</protein>
<evidence type="ECO:0000313" key="2">
    <source>
        <dbReference type="EMBL" id="CAB4195623.1"/>
    </source>
</evidence>
<name>A0A6J5RED9_9CAUD</name>
<reference evidence="2" key="1">
    <citation type="submission" date="2020-05" db="EMBL/GenBank/DDBJ databases">
        <authorList>
            <person name="Chiriac C."/>
            <person name="Salcher M."/>
            <person name="Ghai R."/>
            <person name="Kavagutti S V."/>
        </authorList>
    </citation>
    <scope>NUCLEOTIDE SEQUENCE</scope>
</reference>
<evidence type="ECO:0000313" key="1">
    <source>
        <dbReference type="EMBL" id="CAB4181252.1"/>
    </source>
</evidence>
<dbReference type="EMBL" id="LR797243">
    <property type="protein sequence ID" value="CAB4195623.1"/>
    <property type="molecule type" value="Genomic_DNA"/>
</dbReference>
<gene>
    <name evidence="1" type="ORF">UFOVP1068_24</name>
    <name evidence="2" type="ORF">UFOVP1300_25</name>
</gene>
<organism evidence="2">
    <name type="scientific">uncultured Caudovirales phage</name>
    <dbReference type="NCBI Taxonomy" id="2100421"/>
    <lineage>
        <taxon>Viruses</taxon>
        <taxon>Duplodnaviria</taxon>
        <taxon>Heunggongvirae</taxon>
        <taxon>Uroviricota</taxon>
        <taxon>Caudoviricetes</taxon>
        <taxon>Peduoviridae</taxon>
        <taxon>Maltschvirus</taxon>
        <taxon>Maltschvirus maltsch</taxon>
    </lineage>
</organism>
<sequence length="63" mass="7394">MRVTVAKKIAAENGMSLEYNNDMRLYILQDKEQGWPDQFFPGSALRTMDNDIFMSFFLRIKAE</sequence>